<keyword evidence="2" id="KW-1185">Reference proteome</keyword>
<sequence>MGSRSLRKKKNASILCDPHSDSASGAMAEWPTAVVTILLAPARLPHLNAPSPRLVQRGASSRAQWRAAQGLDARRLITCCAVARWRLKHAVKLDGVVEGGCGSMSYEARFLALHSEKDAAYMCGRRWR</sequence>
<evidence type="ECO:0000313" key="2">
    <source>
        <dbReference type="Proteomes" id="UP000823388"/>
    </source>
</evidence>
<organism evidence="1 2">
    <name type="scientific">Panicum virgatum</name>
    <name type="common">Blackwell switchgrass</name>
    <dbReference type="NCBI Taxonomy" id="38727"/>
    <lineage>
        <taxon>Eukaryota</taxon>
        <taxon>Viridiplantae</taxon>
        <taxon>Streptophyta</taxon>
        <taxon>Embryophyta</taxon>
        <taxon>Tracheophyta</taxon>
        <taxon>Spermatophyta</taxon>
        <taxon>Magnoliopsida</taxon>
        <taxon>Liliopsida</taxon>
        <taxon>Poales</taxon>
        <taxon>Poaceae</taxon>
        <taxon>PACMAD clade</taxon>
        <taxon>Panicoideae</taxon>
        <taxon>Panicodae</taxon>
        <taxon>Paniceae</taxon>
        <taxon>Panicinae</taxon>
        <taxon>Panicum</taxon>
        <taxon>Panicum sect. Hiantes</taxon>
    </lineage>
</organism>
<accession>A0A8T0XT63</accession>
<protein>
    <submittedName>
        <fullName evidence="1">Uncharacterized protein</fullName>
    </submittedName>
</protein>
<name>A0A8T0XT63_PANVG</name>
<evidence type="ECO:0000313" key="1">
    <source>
        <dbReference type="EMBL" id="KAG2658619.1"/>
    </source>
</evidence>
<reference evidence="1" key="1">
    <citation type="submission" date="2020-05" db="EMBL/GenBank/DDBJ databases">
        <title>WGS assembly of Panicum virgatum.</title>
        <authorList>
            <person name="Lovell J.T."/>
            <person name="Jenkins J."/>
            <person name="Shu S."/>
            <person name="Juenger T.E."/>
            <person name="Schmutz J."/>
        </authorList>
    </citation>
    <scope>NUCLEOTIDE SEQUENCE</scope>
    <source>
        <strain evidence="1">AP13</strain>
    </source>
</reference>
<dbReference type="Proteomes" id="UP000823388">
    <property type="component" value="Chromosome 1K"/>
</dbReference>
<proteinExistence type="predicted"/>
<gene>
    <name evidence="1" type="ORF">PVAP13_1KG290605</name>
</gene>
<dbReference type="AlphaFoldDB" id="A0A8T0XT63"/>
<comment type="caution">
    <text evidence="1">The sequence shown here is derived from an EMBL/GenBank/DDBJ whole genome shotgun (WGS) entry which is preliminary data.</text>
</comment>
<dbReference type="EMBL" id="CM029037">
    <property type="protein sequence ID" value="KAG2658619.1"/>
    <property type="molecule type" value="Genomic_DNA"/>
</dbReference>